<dbReference type="GO" id="GO:0004866">
    <property type="term" value="F:endopeptidase inhibitor activity"/>
    <property type="evidence" value="ECO:0007669"/>
    <property type="project" value="InterPro"/>
</dbReference>
<comment type="caution">
    <text evidence="4">The sequence shown here is derived from an EMBL/GenBank/DDBJ whole genome shotgun (WGS) entry which is preliminary data.</text>
</comment>
<organism evidence="4 5">
    <name type="scientific">Planctomyces bekefii</name>
    <dbReference type="NCBI Taxonomy" id="1653850"/>
    <lineage>
        <taxon>Bacteria</taxon>
        <taxon>Pseudomonadati</taxon>
        <taxon>Planctomycetota</taxon>
        <taxon>Planctomycetia</taxon>
        <taxon>Planctomycetales</taxon>
        <taxon>Planctomycetaceae</taxon>
        <taxon>Planctomyces</taxon>
    </lineage>
</organism>
<feature type="domain" description="Macroglobulin" evidence="3">
    <location>
        <begin position="633"/>
        <end position="716"/>
    </location>
</feature>
<feature type="region of interest" description="Disordered" evidence="1">
    <location>
        <begin position="278"/>
        <end position="306"/>
    </location>
</feature>
<gene>
    <name evidence="4" type="ORF">E3A20_17120</name>
</gene>
<evidence type="ECO:0000313" key="4">
    <source>
        <dbReference type="EMBL" id="TWW09159.1"/>
    </source>
</evidence>
<feature type="non-terminal residue" evidence="4">
    <location>
        <position position="746"/>
    </location>
</feature>
<feature type="chain" id="PRO_5022711959" description="Macroglobulin domain-containing protein" evidence="2">
    <location>
        <begin position="23"/>
        <end position="746"/>
    </location>
</feature>
<sequence length="746" mass="83117">MRGILTVLAAFLLSSSTLITVAQEPADKRTQADAEMQKNNFNDALQLYRDLLALPAGTSHDLQQALLCLQHLGKIHELDSLIESAVTVQPARFDLLLAASQGYQSAQKFGFLIAGRFERGGHRGGGEYASVTDRDRIRSLQLLLQALQVAESDPTVSASFKADAWNQVAAQISTDQSTEPWKLQLLSDLTKLPDPEPGETPWMFRGRGPGTPPAAPVDEQGQPVFHKLPASWETAASDGECWRWALQQVSTLDPARRSTTELLFAEFLQRQFGAGTTWNQPWAEPVQPAQNNGKTDPQKSSLLSLQDSETQARLATGIKRFTLPDEFNFLKIARSVAERNDASARNALELLIRERMDRTQYPQAAALLRELLELTPAKEADAVRQRISQIEGNWLQFLPAETQPAIGKASFDIRFRNGRKVTFSAVPVNVDLLLDDLRKYLASNPEQPNFRRAQLPDIGWRLIEADGKKYLNGKPIEWTVDLNPADGHFDDTKTIEAPLPKAGAWWVQAQLQDGNTSRMILWLADLAIAEKQTESGTLIYVADAVTGSPVPRTDLQFFGWQFNYENQRPRINTSRFADRTDANGLCTPPVTPEQTQNQWLISAKAPDGRTAFTGFGNLWVAQKIEPLAWSPLKIYAITDRPIYRPGHTVNYSLWLRRPLFDGDSNEWAEKPVWIQIRNPQGEAVSEQQLQTDARGAVSGQYVLPADAQLGTWTVMAARQVQVVRLIEENGQTRTVNETDREALGGG</sequence>
<keyword evidence="5" id="KW-1185">Reference proteome</keyword>
<dbReference type="InterPro" id="IPR002890">
    <property type="entry name" value="MG2"/>
</dbReference>
<dbReference type="InterPro" id="IPR011990">
    <property type="entry name" value="TPR-like_helical_dom_sf"/>
</dbReference>
<dbReference type="AlphaFoldDB" id="A0A5C6M4V8"/>
<dbReference type="EMBL" id="SRHE01000364">
    <property type="protein sequence ID" value="TWW09159.1"/>
    <property type="molecule type" value="Genomic_DNA"/>
</dbReference>
<evidence type="ECO:0000256" key="2">
    <source>
        <dbReference type="SAM" id="SignalP"/>
    </source>
</evidence>
<evidence type="ECO:0000313" key="5">
    <source>
        <dbReference type="Proteomes" id="UP000321083"/>
    </source>
</evidence>
<proteinExistence type="predicted"/>
<reference evidence="4 5" key="2">
    <citation type="submission" date="2019-08" db="EMBL/GenBank/DDBJ databases">
        <authorList>
            <person name="Henke P."/>
        </authorList>
    </citation>
    <scope>NUCLEOTIDE SEQUENCE [LARGE SCALE GENOMIC DNA]</scope>
    <source>
        <strain evidence="4">Phe10_nw2017</strain>
    </source>
</reference>
<dbReference type="Gene3D" id="2.60.40.1930">
    <property type="match status" value="1"/>
</dbReference>
<feature type="signal peptide" evidence="2">
    <location>
        <begin position="1"/>
        <end position="22"/>
    </location>
</feature>
<accession>A0A5C6M4V8</accession>
<keyword evidence="2" id="KW-0732">Signal</keyword>
<dbReference type="Pfam" id="PF01835">
    <property type="entry name" value="MG2"/>
    <property type="match status" value="1"/>
</dbReference>
<feature type="compositionally biased region" description="Polar residues" evidence="1">
    <location>
        <begin position="288"/>
        <end position="306"/>
    </location>
</feature>
<reference evidence="4 5" key="1">
    <citation type="submission" date="2019-08" db="EMBL/GenBank/DDBJ databases">
        <title>100 year-old enigma solved: identification of Planctomyces bekefii, the type genus and species of the phylum Planctomycetes.</title>
        <authorList>
            <person name="Svetlana D.N."/>
            <person name="Overmann J."/>
        </authorList>
    </citation>
    <scope>NUCLEOTIDE SEQUENCE [LARGE SCALE GENOMIC DNA]</scope>
    <source>
        <strain evidence="4">Phe10_nw2017</strain>
    </source>
</reference>
<name>A0A5C6M4V8_9PLAN</name>
<protein>
    <recommendedName>
        <fullName evidence="3">Macroglobulin domain-containing protein</fullName>
    </recommendedName>
</protein>
<evidence type="ECO:0000259" key="3">
    <source>
        <dbReference type="Pfam" id="PF01835"/>
    </source>
</evidence>
<evidence type="ECO:0000256" key="1">
    <source>
        <dbReference type="SAM" id="MobiDB-lite"/>
    </source>
</evidence>
<dbReference type="Proteomes" id="UP000321083">
    <property type="component" value="Unassembled WGS sequence"/>
</dbReference>
<dbReference type="Gene3D" id="1.25.40.10">
    <property type="entry name" value="Tetratricopeptide repeat domain"/>
    <property type="match status" value="1"/>
</dbReference>